<dbReference type="InterPro" id="IPR057373">
    <property type="entry name" value="ZNFX1"/>
</dbReference>
<feature type="compositionally biased region" description="Acidic residues" evidence="2">
    <location>
        <begin position="1204"/>
        <end position="1220"/>
    </location>
</feature>
<evidence type="ECO:0000256" key="1">
    <source>
        <dbReference type="ARBA" id="ARBA00022806"/>
    </source>
</evidence>
<dbReference type="EMBL" id="KI912110">
    <property type="protein sequence ID" value="ETS84456.1"/>
    <property type="molecule type" value="Genomic_DNA"/>
</dbReference>
<evidence type="ECO:0008006" key="8">
    <source>
        <dbReference type="Google" id="ProtNLM"/>
    </source>
</evidence>
<keyword evidence="1" id="KW-0347">Helicase</keyword>
<sequence length="1220" mass="137625">MDSQDLHDTVADHVNFVPLRDNGWQGLPDLPTAGELNPPWSSGDISQTVMGVLGRNDITRAYGSKDHYLETHYRLNREEGVAFLRSGVREFKEQPWMGDTETTMVYTKVAVKGYLMSALGPVCRLQFSTERAGKRIQWSVSSRLTPGTVVAISTATDSFRSLCSTAVVMGRNIEDLAKSPPTIDIKWAETEQMVFDPTEELVMIEARSGFYEAVRHTLVGLQHVARSNSPLLKYLVEGSMQDNSPQFIKNNGRMDLTSILHHIPDHGDQRQEILNKYSNFDVRGGMPNEIRKYTNLDGSQFRAVHRLLTKELAICQGPPGTGKTYTSVQALQCMVNNLTAGMRKNPEDVIVVAAETNHAVDQILTHLIKAGVSVVRLGSRTRDEDIKGFSLFNLRRNVKSVQSRDYNNVNAARQRIIRDIELAVAEIFSKELLDPSVLHEYGIITKDQFDSVSGESWGWIPAPGRPNGIMAEWLDNAARDVQIHIKQSVFDVDEPLDERHDGVDTAEWELDVDDPTNDSSPDSFRLQGRFVEIKRKWGGENPESLAGNTPMLLRHLAKNDLWDIPEKWRGPIYEYWHKKLLDIRSDALLRLFANYTRICNNLKISGWKRDVECIKTKGIHVIGCTTTGLSKYRGLLAALEPKTLLVEEAAQSREAHIAAALLPSLQQLILVGDHQQLVPHCDVPGLADGFHNLTVSMFERLVEYLHLPYTILNQQRRMIPEIRSVLNPFYPGLGDHPVVMDKTLRPDVPGMPVNLYLFNHDWVESIDLESFSKLNTEEAMMVVRFAIYLLQNQVRPEQITILTFYRGQVKKIRKLLRQYMLPLFGPEVHRGVRLSTVDSYQGEENDIILLSLVRSNFRKNHAVAGFVGDMNRSVVSISRAKRGFYIFGNIDNLASATETSRFMWGNVQRVFEGLGRYSPAASSLPLRCQNHGNITYAANAEDLQTRHGGCFEKCTGNFQPCGHQCERLCHPMSHDKLICQHACERKLQCGHSCRNICGDDCHCEQNCAQFKRLKSLPTSSDQANSVSRFQVANSAEDTAVNRWTNWQPSSDRVLERPAPSMTQTVETNTGFHDTFRPVRIGQDGQRLTGRPIIVVQQQARSQVQVLDKEQQQQNGISSNESGSTSSSTTQSATRLQAPSSLPQQQAYLSGEHDDSSNHGLSDAFFQKVTIRVKRDRVPNEWEVSSEDDEEDGDQYTQLRSHNEDVEDQDNDDCESDLITF</sequence>
<evidence type="ECO:0000259" key="4">
    <source>
        <dbReference type="Pfam" id="PF13087"/>
    </source>
</evidence>
<dbReference type="Pfam" id="PF13086">
    <property type="entry name" value="AAA_11"/>
    <property type="match status" value="2"/>
</dbReference>
<dbReference type="KEGG" id="pfy:PFICI_02481"/>
<dbReference type="GeneID" id="19267494"/>
<dbReference type="PANTHER" id="PTHR10887:SF341">
    <property type="entry name" value="NFX1-TYPE ZINC FINGER-CONTAINING PROTEIN 1"/>
    <property type="match status" value="1"/>
</dbReference>
<dbReference type="HOGENOM" id="CLU_001066_2_1_1"/>
<feature type="domain" description="ZNFX1" evidence="5">
    <location>
        <begin position="100"/>
        <end position="207"/>
    </location>
</feature>
<keyword evidence="1" id="KW-0067">ATP-binding</keyword>
<evidence type="ECO:0000256" key="2">
    <source>
        <dbReference type="SAM" id="MobiDB-lite"/>
    </source>
</evidence>
<dbReference type="InterPro" id="IPR027417">
    <property type="entry name" value="P-loop_NTPase"/>
</dbReference>
<proteinExistence type="predicted"/>
<dbReference type="eggNOG" id="KOG1807">
    <property type="taxonomic scope" value="Eukaryota"/>
</dbReference>
<dbReference type="InterPro" id="IPR041677">
    <property type="entry name" value="DNA2/NAM7_AAA_11"/>
</dbReference>
<dbReference type="OMA" id="EWIMVEA"/>
<dbReference type="Gene3D" id="3.40.50.300">
    <property type="entry name" value="P-loop containing nucleotide triphosphate hydrolases"/>
    <property type="match status" value="3"/>
</dbReference>
<evidence type="ECO:0000313" key="6">
    <source>
        <dbReference type="EMBL" id="ETS84456.1"/>
    </source>
</evidence>
<feature type="compositionally biased region" description="Polar residues" evidence="2">
    <location>
        <begin position="1060"/>
        <end position="1071"/>
    </location>
</feature>
<dbReference type="Proteomes" id="UP000030651">
    <property type="component" value="Unassembled WGS sequence"/>
</dbReference>
<gene>
    <name evidence="6" type="ORF">PFICI_02481</name>
</gene>
<dbReference type="InterPro" id="IPR047187">
    <property type="entry name" value="SF1_C_Upf1"/>
</dbReference>
<evidence type="ECO:0000313" key="7">
    <source>
        <dbReference type="Proteomes" id="UP000030651"/>
    </source>
</evidence>
<feature type="domain" description="DNA2/NAM7 helicase helicase" evidence="3">
    <location>
        <begin position="296"/>
        <end position="419"/>
    </location>
</feature>
<evidence type="ECO:0000259" key="3">
    <source>
        <dbReference type="Pfam" id="PF13086"/>
    </source>
</evidence>
<feature type="domain" description="DNA2/NAM7 helicase helicase" evidence="3">
    <location>
        <begin position="618"/>
        <end position="679"/>
    </location>
</feature>
<feature type="domain" description="DNA2/NAM7 helicase-like C-terminal" evidence="4">
    <location>
        <begin position="694"/>
        <end position="890"/>
    </location>
</feature>
<dbReference type="GO" id="GO:0004386">
    <property type="term" value="F:helicase activity"/>
    <property type="evidence" value="ECO:0007669"/>
    <property type="project" value="InterPro"/>
</dbReference>
<feature type="compositionally biased region" description="Polar residues" evidence="2">
    <location>
        <begin position="1134"/>
        <end position="1147"/>
    </location>
</feature>
<dbReference type="GO" id="GO:0031380">
    <property type="term" value="C:nuclear RNA-directed RNA polymerase complex"/>
    <property type="evidence" value="ECO:0007669"/>
    <property type="project" value="TreeGrafter"/>
</dbReference>
<evidence type="ECO:0000259" key="5">
    <source>
        <dbReference type="Pfam" id="PF25396"/>
    </source>
</evidence>
<dbReference type="CDD" id="cd18808">
    <property type="entry name" value="SF1_C_Upf1"/>
    <property type="match status" value="1"/>
</dbReference>
<dbReference type="GO" id="GO:0031048">
    <property type="term" value="P:regulatory ncRNA-mediated heterochromatin formation"/>
    <property type="evidence" value="ECO:0007669"/>
    <property type="project" value="TreeGrafter"/>
</dbReference>
<organism evidence="6 7">
    <name type="scientific">Pestalotiopsis fici (strain W106-1 / CGMCC3.15140)</name>
    <dbReference type="NCBI Taxonomy" id="1229662"/>
    <lineage>
        <taxon>Eukaryota</taxon>
        <taxon>Fungi</taxon>
        <taxon>Dikarya</taxon>
        <taxon>Ascomycota</taxon>
        <taxon>Pezizomycotina</taxon>
        <taxon>Sordariomycetes</taxon>
        <taxon>Xylariomycetidae</taxon>
        <taxon>Amphisphaeriales</taxon>
        <taxon>Sporocadaceae</taxon>
        <taxon>Pestalotiopsis</taxon>
    </lineage>
</organism>
<name>W3XGV3_PESFW</name>
<keyword evidence="7" id="KW-1185">Reference proteome</keyword>
<accession>W3XGV3</accession>
<dbReference type="OrthoDB" id="409395at2759"/>
<feature type="compositionally biased region" description="Acidic residues" evidence="2">
    <location>
        <begin position="1183"/>
        <end position="1193"/>
    </location>
</feature>
<protein>
    <recommendedName>
        <fullName evidence="8">Helicase ATP-binding domain-containing protein</fullName>
    </recommendedName>
</protein>
<feature type="region of interest" description="Disordered" evidence="2">
    <location>
        <begin position="1175"/>
        <end position="1220"/>
    </location>
</feature>
<feature type="region of interest" description="Disordered" evidence="2">
    <location>
        <begin position="1046"/>
        <end position="1078"/>
    </location>
</feature>
<dbReference type="STRING" id="1229662.W3XGV3"/>
<dbReference type="PANTHER" id="PTHR10887">
    <property type="entry name" value="DNA2/NAM7 HELICASE FAMILY"/>
    <property type="match status" value="1"/>
</dbReference>
<dbReference type="InterPro" id="IPR041679">
    <property type="entry name" value="DNA2/NAM7-like_C"/>
</dbReference>
<dbReference type="InParanoid" id="W3XGV3"/>
<reference evidence="7" key="1">
    <citation type="journal article" date="2015" name="BMC Genomics">
        <title>Genomic and transcriptomic analysis of the endophytic fungus Pestalotiopsis fici reveals its lifestyle and high potential for synthesis of natural products.</title>
        <authorList>
            <person name="Wang X."/>
            <person name="Zhang X."/>
            <person name="Liu L."/>
            <person name="Xiang M."/>
            <person name="Wang W."/>
            <person name="Sun X."/>
            <person name="Che Y."/>
            <person name="Guo L."/>
            <person name="Liu G."/>
            <person name="Guo L."/>
            <person name="Wang C."/>
            <person name="Yin W.B."/>
            <person name="Stadler M."/>
            <person name="Zhang X."/>
            <person name="Liu X."/>
        </authorList>
    </citation>
    <scope>NUCLEOTIDE SEQUENCE [LARGE SCALE GENOMIC DNA]</scope>
    <source>
        <strain evidence="7">W106-1 / CGMCC3.15140</strain>
    </source>
</reference>
<feature type="compositionally biased region" description="Low complexity" evidence="2">
    <location>
        <begin position="1105"/>
        <end position="1133"/>
    </location>
</feature>
<dbReference type="CDD" id="cd06008">
    <property type="entry name" value="NF-X1-zinc-finger"/>
    <property type="match status" value="1"/>
</dbReference>
<dbReference type="InterPro" id="IPR045055">
    <property type="entry name" value="DNA2/NAM7-like"/>
</dbReference>
<dbReference type="SUPFAM" id="SSF52540">
    <property type="entry name" value="P-loop containing nucleoside triphosphate hydrolases"/>
    <property type="match status" value="1"/>
</dbReference>
<dbReference type="Pfam" id="PF25396">
    <property type="entry name" value="ZNFX1"/>
    <property type="match status" value="1"/>
</dbReference>
<dbReference type="Pfam" id="PF13087">
    <property type="entry name" value="AAA_12"/>
    <property type="match status" value="1"/>
</dbReference>
<dbReference type="RefSeq" id="XP_007829253.1">
    <property type="nucleotide sequence ID" value="XM_007831062.1"/>
</dbReference>
<keyword evidence="1" id="KW-0378">Hydrolase</keyword>
<keyword evidence="1" id="KW-0547">Nucleotide-binding</keyword>
<dbReference type="AlphaFoldDB" id="W3XGV3"/>
<feature type="region of interest" description="Disordered" evidence="2">
    <location>
        <begin position="1105"/>
        <end position="1159"/>
    </location>
</feature>